<protein>
    <recommendedName>
        <fullName evidence="4">DUF31 domain-containing protein</fullName>
    </recommendedName>
</protein>
<evidence type="ECO:0000313" key="3">
    <source>
        <dbReference type="Proteomes" id="UP000718793"/>
    </source>
</evidence>
<evidence type="ECO:0008006" key="4">
    <source>
        <dbReference type="Google" id="ProtNLM"/>
    </source>
</evidence>
<dbReference type="EMBL" id="JAHMHH010000001">
    <property type="protein sequence ID" value="MBU4692266.1"/>
    <property type="molecule type" value="Genomic_DNA"/>
</dbReference>
<keyword evidence="1" id="KW-0732">Signal</keyword>
<accession>A0ABS6DPL3</accession>
<dbReference type="Proteomes" id="UP000718793">
    <property type="component" value="Unassembled WGS sequence"/>
</dbReference>
<organism evidence="2 3">
    <name type="scientific">Mycoplasma zalophi</name>
    <dbReference type="NCBI Taxonomy" id="191287"/>
    <lineage>
        <taxon>Bacteria</taxon>
        <taxon>Bacillati</taxon>
        <taxon>Mycoplasmatota</taxon>
        <taxon>Mollicutes</taxon>
        <taxon>Mycoplasmataceae</taxon>
        <taxon>Mycoplasma</taxon>
    </lineage>
</organism>
<name>A0ABS6DPL3_9MOLU</name>
<sequence>MKKSNKILIFSSLLATSLLPVAAISYKNVETISNESKEVSFVSEKSIKEQDWDVFLKYEYVDTLLNLAFKNEEDKQKFIENQRNISDDYLISIKDYLFYSNNIVIEYHPNSISGGFSGGLFGGGLFGNNNKKTKKVMADSEYKEELDKLYKENWLWFLFNLNKFTFAYNDDTNFFDGGTDSIKTNIQQDSLEHTPFITLNTNEVTRFSVFKHNTDESIQKSTMYLLTKQGVILSIEIQITNEDDEEIIEIEASPFIEIYPPLLQSKSAINNFDWPTYVRAQILSKNIGESSRWVKMLFDDKYGGKPKRFTLVYLNNK</sequence>
<keyword evidence="3" id="KW-1185">Reference proteome</keyword>
<dbReference type="RefSeq" id="WP_216488683.1">
    <property type="nucleotide sequence ID" value="NZ_JAHMHH010000001.1"/>
</dbReference>
<dbReference type="NCBIfam" id="TIGR04313">
    <property type="entry name" value="aro_clust_Mycop"/>
    <property type="match status" value="1"/>
</dbReference>
<evidence type="ECO:0000313" key="2">
    <source>
        <dbReference type="EMBL" id="MBU4692266.1"/>
    </source>
</evidence>
<gene>
    <name evidence="2" type="ORF">KQ875_01480</name>
</gene>
<proteinExistence type="predicted"/>
<feature type="signal peptide" evidence="1">
    <location>
        <begin position="1"/>
        <end position="22"/>
    </location>
</feature>
<comment type="caution">
    <text evidence="2">The sequence shown here is derived from an EMBL/GenBank/DDBJ whole genome shotgun (WGS) entry which is preliminary data.</text>
</comment>
<dbReference type="InterPro" id="IPR027593">
    <property type="entry name" value="Aro_clust"/>
</dbReference>
<feature type="chain" id="PRO_5046072015" description="DUF31 domain-containing protein" evidence="1">
    <location>
        <begin position="23"/>
        <end position="317"/>
    </location>
</feature>
<evidence type="ECO:0000256" key="1">
    <source>
        <dbReference type="SAM" id="SignalP"/>
    </source>
</evidence>
<reference evidence="2" key="1">
    <citation type="submission" date="2021-06" db="EMBL/GenBank/DDBJ databases">
        <title>Novel Mycoplasma species detected in California sea lions (Zalophus californianus) from the USA.</title>
        <authorList>
            <person name="Volokhov D.V."/>
            <person name="Furtak V.A."/>
            <person name="Zagorodnyaya T.A."/>
        </authorList>
    </citation>
    <scope>NUCLEOTIDE SEQUENCE [LARGE SCALE GENOMIC DNA]</scope>
    <source>
        <strain evidence="2">CSL 5346</strain>
    </source>
</reference>